<evidence type="ECO:0000259" key="8">
    <source>
        <dbReference type="Pfam" id="PF08281"/>
    </source>
</evidence>
<dbReference type="InterPro" id="IPR000838">
    <property type="entry name" value="RNA_pol_sigma70_ECF_CS"/>
</dbReference>
<keyword evidence="10" id="KW-1185">Reference proteome</keyword>
<dbReference type="NCBIfam" id="TIGR02937">
    <property type="entry name" value="sigma70-ECF"/>
    <property type="match status" value="1"/>
</dbReference>
<name>A0ABV9GME7_9BACL</name>
<comment type="similarity">
    <text evidence="1 6">Belongs to the sigma-70 factor family. ECF subfamily.</text>
</comment>
<dbReference type="Pfam" id="PF04542">
    <property type="entry name" value="Sigma70_r2"/>
    <property type="match status" value="1"/>
</dbReference>
<dbReference type="Gene3D" id="1.10.1740.10">
    <property type="match status" value="1"/>
</dbReference>
<reference evidence="10" key="1">
    <citation type="journal article" date="2019" name="Int. J. Syst. Evol. Microbiol.">
        <title>The Global Catalogue of Microorganisms (GCM) 10K type strain sequencing project: providing services to taxonomists for standard genome sequencing and annotation.</title>
        <authorList>
            <consortium name="The Broad Institute Genomics Platform"/>
            <consortium name="The Broad Institute Genome Sequencing Center for Infectious Disease"/>
            <person name="Wu L."/>
            <person name="Ma J."/>
        </authorList>
    </citation>
    <scope>NUCLEOTIDE SEQUENCE [LARGE SCALE GENOMIC DNA]</scope>
    <source>
        <strain evidence="10">CGMCC 1.16306</strain>
    </source>
</reference>
<dbReference type="EMBL" id="JBHSFW010000008">
    <property type="protein sequence ID" value="MFC4619409.1"/>
    <property type="molecule type" value="Genomic_DNA"/>
</dbReference>
<proteinExistence type="inferred from homology"/>
<evidence type="ECO:0000256" key="6">
    <source>
        <dbReference type="RuleBase" id="RU000716"/>
    </source>
</evidence>
<evidence type="ECO:0000256" key="1">
    <source>
        <dbReference type="ARBA" id="ARBA00010641"/>
    </source>
</evidence>
<keyword evidence="2 6" id="KW-0805">Transcription regulation</keyword>
<feature type="domain" description="RNA polymerase sigma-70 region 2" evidence="7">
    <location>
        <begin position="40"/>
        <end position="105"/>
    </location>
</feature>
<dbReference type="Gene3D" id="1.10.10.10">
    <property type="entry name" value="Winged helix-like DNA-binding domain superfamily/Winged helix DNA-binding domain"/>
    <property type="match status" value="1"/>
</dbReference>
<dbReference type="Pfam" id="PF08281">
    <property type="entry name" value="Sigma70_r4_2"/>
    <property type="match status" value="1"/>
</dbReference>
<evidence type="ECO:0000259" key="7">
    <source>
        <dbReference type="Pfam" id="PF04542"/>
    </source>
</evidence>
<gene>
    <name evidence="9" type="ORF">ACFO4N_11860</name>
</gene>
<organism evidence="9 10">
    <name type="scientific">Camelliibacillus cellulosilyticus</name>
    <dbReference type="NCBI Taxonomy" id="2174486"/>
    <lineage>
        <taxon>Bacteria</taxon>
        <taxon>Bacillati</taxon>
        <taxon>Bacillota</taxon>
        <taxon>Bacilli</taxon>
        <taxon>Bacillales</taxon>
        <taxon>Sporolactobacillaceae</taxon>
        <taxon>Camelliibacillus</taxon>
    </lineage>
</organism>
<keyword evidence="4 6" id="KW-0238">DNA-binding</keyword>
<dbReference type="InterPro" id="IPR039425">
    <property type="entry name" value="RNA_pol_sigma-70-like"/>
</dbReference>
<dbReference type="InterPro" id="IPR014284">
    <property type="entry name" value="RNA_pol_sigma-70_dom"/>
</dbReference>
<evidence type="ECO:0000256" key="4">
    <source>
        <dbReference type="ARBA" id="ARBA00023125"/>
    </source>
</evidence>
<dbReference type="InterPro" id="IPR013325">
    <property type="entry name" value="RNA_pol_sigma_r2"/>
</dbReference>
<protein>
    <recommendedName>
        <fullName evidence="6">RNA polymerase sigma factor</fullName>
    </recommendedName>
</protein>
<evidence type="ECO:0000256" key="5">
    <source>
        <dbReference type="ARBA" id="ARBA00023163"/>
    </source>
</evidence>
<evidence type="ECO:0000256" key="2">
    <source>
        <dbReference type="ARBA" id="ARBA00023015"/>
    </source>
</evidence>
<dbReference type="SUPFAM" id="SSF88946">
    <property type="entry name" value="Sigma2 domain of RNA polymerase sigma factors"/>
    <property type="match status" value="1"/>
</dbReference>
<dbReference type="PROSITE" id="PS01063">
    <property type="entry name" value="SIGMA70_ECF"/>
    <property type="match status" value="1"/>
</dbReference>
<dbReference type="InterPro" id="IPR036388">
    <property type="entry name" value="WH-like_DNA-bd_sf"/>
</dbReference>
<evidence type="ECO:0000313" key="9">
    <source>
        <dbReference type="EMBL" id="MFC4619409.1"/>
    </source>
</evidence>
<dbReference type="InterPro" id="IPR013249">
    <property type="entry name" value="RNA_pol_sigma70_r4_t2"/>
</dbReference>
<dbReference type="PANTHER" id="PTHR43133">
    <property type="entry name" value="RNA POLYMERASE ECF-TYPE SIGMA FACTO"/>
    <property type="match status" value="1"/>
</dbReference>
<evidence type="ECO:0000256" key="3">
    <source>
        <dbReference type="ARBA" id="ARBA00023082"/>
    </source>
</evidence>
<keyword evidence="3 6" id="KW-0731">Sigma factor</keyword>
<comment type="caution">
    <text evidence="9">The sequence shown here is derived from an EMBL/GenBank/DDBJ whole genome shotgun (WGS) entry which is preliminary data.</text>
</comment>
<accession>A0ABV9GME7</accession>
<dbReference type="Proteomes" id="UP001596022">
    <property type="component" value="Unassembled WGS sequence"/>
</dbReference>
<dbReference type="SUPFAM" id="SSF88659">
    <property type="entry name" value="Sigma3 and sigma4 domains of RNA polymerase sigma factors"/>
    <property type="match status" value="1"/>
</dbReference>
<feature type="domain" description="RNA polymerase sigma factor 70 region 4 type 2" evidence="8">
    <location>
        <begin position="161"/>
        <end position="207"/>
    </location>
</feature>
<dbReference type="InterPro" id="IPR013324">
    <property type="entry name" value="RNA_pol_sigma_r3/r4-like"/>
</dbReference>
<evidence type="ECO:0000313" key="10">
    <source>
        <dbReference type="Proteomes" id="UP001596022"/>
    </source>
</evidence>
<keyword evidence="5 6" id="KW-0804">Transcription</keyword>
<dbReference type="InterPro" id="IPR007627">
    <property type="entry name" value="RNA_pol_sigma70_r2"/>
</dbReference>
<sequence>MSKGRSVVVEPHRRSIETFVNDRDLVERAKKNDPDAFGELVSRHRAKAYGWAQKISKDPYLAEDIVQDALLQAYLQIGQLIDETKFMSWFYRIVANQSYMRLRRGGNFAKEKPLASFTKEGEMVEIDQILFRLSESAYYAATDCPVEWLLRKETITGIKGLLHCLTDRERAIFEKFFFEQLSPQEMANLFGYKISNVYNLISRSRAKVQLEHIRASIRDYIKTREEDGLPKKCILDHTKIKFGE</sequence>
<dbReference type="PANTHER" id="PTHR43133:SF51">
    <property type="entry name" value="RNA POLYMERASE SIGMA FACTOR"/>
    <property type="match status" value="1"/>
</dbReference>
<dbReference type="RefSeq" id="WP_376846505.1">
    <property type="nucleotide sequence ID" value="NZ_JBHSFW010000008.1"/>
</dbReference>